<accession>A0A371FHD6</accession>
<feature type="non-terminal residue" evidence="1">
    <location>
        <position position="1"/>
    </location>
</feature>
<protein>
    <submittedName>
        <fullName evidence="1">Uncharacterized protein</fullName>
    </submittedName>
</protein>
<reference evidence="1" key="1">
    <citation type="submission" date="2018-05" db="EMBL/GenBank/DDBJ databases">
        <title>Draft genome of Mucuna pruriens seed.</title>
        <authorList>
            <person name="Nnadi N.E."/>
            <person name="Vos R."/>
            <person name="Hasami M.H."/>
            <person name="Devisetty U.K."/>
            <person name="Aguiy J.C."/>
        </authorList>
    </citation>
    <scope>NUCLEOTIDE SEQUENCE [LARGE SCALE GENOMIC DNA]</scope>
    <source>
        <strain evidence="1">JCA_2017</strain>
    </source>
</reference>
<evidence type="ECO:0000313" key="2">
    <source>
        <dbReference type="Proteomes" id="UP000257109"/>
    </source>
</evidence>
<dbReference type="AlphaFoldDB" id="A0A371FHD6"/>
<dbReference type="Proteomes" id="UP000257109">
    <property type="component" value="Unassembled WGS sequence"/>
</dbReference>
<name>A0A371FHD6_MUCPR</name>
<gene>
    <name evidence="1" type="ORF">CR513_42107</name>
</gene>
<evidence type="ECO:0000313" key="1">
    <source>
        <dbReference type="EMBL" id="RDX77725.1"/>
    </source>
</evidence>
<sequence length="208" mass="23975">MGSSFGMESWDLYLSGSEIPNSRFSPRSRVVSKSYHPKENDLRGLSLEEYLPSSKGIHCSYRSSIGPVVHTDHPKALFIPIDFINASLSLPSTKIVVQASKRSLEWEKAREYTRERVTKSLVAILSEWRVKKTLWRNLVKRWRVCHLKTKLMVKQIRRLKAKLGERLEWMKNEIIEGLDSEDGITLKDLESVKCEFPPYLGENKPNGT</sequence>
<keyword evidence="2" id="KW-1185">Reference proteome</keyword>
<dbReference type="EMBL" id="QJKJ01009098">
    <property type="protein sequence ID" value="RDX77725.1"/>
    <property type="molecule type" value="Genomic_DNA"/>
</dbReference>
<proteinExistence type="predicted"/>
<organism evidence="1 2">
    <name type="scientific">Mucuna pruriens</name>
    <name type="common">Velvet bean</name>
    <name type="synonym">Dolichos pruriens</name>
    <dbReference type="NCBI Taxonomy" id="157652"/>
    <lineage>
        <taxon>Eukaryota</taxon>
        <taxon>Viridiplantae</taxon>
        <taxon>Streptophyta</taxon>
        <taxon>Embryophyta</taxon>
        <taxon>Tracheophyta</taxon>
        <taxon>Spermatophyta</taxon>
        <taxon>Magnoliopsida</taxon>
        <taxon>eudicotyledons</taxon>
        <taxon>Gunneridae</taxon>
        <taxon>Pentapetalae</taxon>
        <taxon>rosids</taxon>
        <taxon>fabids</taxon>
        <taxon>Fabales</taxon>
        <taxon>Fabaceae</taxon>
        <taxon>Papilionoideae</taxon>
        <taxon>50 kb inversion clade</taxon>
        <taxon>NPAAA clade</taxon>
        <taxon>indigoferoid/millettioid clade</taxon>
        <taxon>Phaseoleae</taxon>
        <taxon>Mucuna</taxon>
    </lineage>
</organism>
<comment type="caution">
    <text evidence="1">The sequence shown here is derived from an EMBL/GenBank/DDBJ whole genome shotgun (WGS) entry which is preliminary data.</text>
</comment>